<sequence length="162" mass="18517">LAQHLHRITRHPEQFRAGDAPYLADVTLSLVSALLARHLDAENDLPADVRQQALLAQVRDFVDRHLDDPDLSPQVVADAHHISLRTLHRLFEAEEETVAGAIRRRRLERCRRDLADPLLRHRPVHLIGRRWGLTDPAHFSRTFRAAYGVGPQAYRASITSFH</sequence>
<organism evidence="5 6">
    <name type="scientific">Micromonospora azadirachtae</name>
    <dbReference type="NCBI Taxonomy" id="1970735"/>
    <lineage>
        <taxon>Bacteria</taxon>
        <taxon>Bacillati</taxon>
        <taxon>Actinomycetota</taxon>
        <taxon>Actinomycetes</taxon>
        <taxon>Micromonosporales</taxon>
        <taxon>Micromonosporaceae</taxon>
        <taxon>Micromonospora</taxon>
    </lineage>
</organism>
<evidence type="ECO:0000313" key="5">
    <source>
        <dbReference type="EMBL" id="MFD0788170.1"/>
    </source>
</evidence>
<evidence type="ECO:0000259" key="4">
    <source>
        <dbReference type="PROSITE" id="PS01124"/>
    </source>
</evidence>
<dbReference type="InterPro" id="IPR018060">
    <property type="entry name" value="HTH_AraC"/>
</dbReference>
<feature type="non-terminal residue" evidence="5">
    <location>
        <position position="1"/>
    </location>
</feature>
<keyword evidence="6" id="KW-1185">Reference proteome</keyword>
<dbReference type="SUPFAM" id="SSF46689">
    <property type="entry name" value="Homeodomain-like"/>
    <property type="match status" value="1"/>
</dbReference>
<keyword evidence="1" id="KW-0805">Transcription regulation</keyword>
<evidence type="ECO:0000256" key="2">
    <source>
        <dbReference type="ARBA" id="ARBA00023125"/>
    </source>
</evidence>
<proteinExistence type="predicted"/>
<keyword evidence="2" id="KW-0238">DNA-binding</keyword>
<dbReference type="Proteomes" id="UP001597053">
    <property type="component" value="Unassembled WGS sequence"/>
</dbReference>
<dbReference type="PANTHER" id="PTHR43280">
    <property type="entry name" value="ARAC-FAMILY TRANSCRIPTIONAL REGULATOR"/>
    <property type="match status" value="1"/>
</dbReference>
<dbReference type="InterPro" id="IPR009057">
    <property type="entry name" value="Homeodomain-like_sf"/>
</dbReference>
<keyword evidence="3" id="KW-0804">Transcription</keyword>
<evidence type="ECO:0000313" key="6">
    <source>
        <dbReference type="Proteomes" id="UP001597053"/>
    </source>
</evidence>
<accession>A0ABW3AB77</accession>
<dbReference type="PROSITE" id="PS01124">
    <property type="entry name" value="HTH_ARAC_FAMILY_2"/>
    <property type="match status" value="1"/>
</dbReference>
<name>A0ABW3AB77_9ACTN</name>
<evidence type="ECO:0000256" key="1">
    <source>
        <dbReference type="ARBA" id="ARBA00023015"/>
    </source>
</evidence>
<gene>
    <name evidence="5" type="ORF">ACFQZ8_30025</name>
</gene>
<reference evidence="6" key="1">
    <citation type="journal article" date="2019" name="Int. J. Syst. Evol. Microbiol.">
        <title>The Global Catalogue of Microorganisms (GCM) 10K type strain sequencing project: providing services to taxonomists for standard genome sequencing and annotation.</title>
        <authorList>
            <consortium name="The Broad Institute Genomics Platform"/>
            <consortium name="The Broad Institute Genome Sequencing Center for Infectious Disease"/>
            <person name="Wu L."/>
            <person name="Ma J."/>
        </authorList>
    </citation>
    <scope>NUCLEOTIDE SEQUENCE [LARGE SCALE GENOMIC DNA]</scope>
    <source>
        <strain evidence="6">JCM 32148</strain>
    </source>
</reference>
<dbReference type="PANTHER" id="PTHR43280:SF31">
    <property type="entry name" value="TRANSCRIPTIONAL REGULATORY PROTEIN"/>
    <property type="match status" value="1"/>
</dbReference>
<dbReference type="SMART" id="SM00342">
    <property type="entry name" value="HTH_ARAC"/>
    <property type="match status" value="1"/>
</dbReference>
<comment type="caution">
    <text evidence="5">The sequence shown here is derived from an EMBL/GenBank/DDBJ whole genome shotgun (WGS) entry which is preliminary data.</text>
</comment>
<dbReference type="EMBL" id="JBHTHM010002554">
    <property type="protein sequence ID" value="MFD0788170.1"/>
    <property type="molecule type" value="Genomic_DNA"/>
</dbReference>
<protein>
    <submittedName>
        <fullName evidence="5">Helix-turn-helix domain-containing protein</fullName>
    </submittedName>
</protein>
<dbReference type="Gene3D" id="1.10.10.60">
    <property type="entry name" value="Homeodomain-like"/>
    <property type="match status" value="1"/>
</dbReference>
<evidence type="ECO:0000256" key="3">
    <source>
        <dbReference type="ARBA" id="ARBA00023163"/>
    </source>
</evidence>
<feature type="domain" description="HTH araC/xylS-type" evidence="4">
    <location>
        <begin position="56"/>
        <end position="157"/>
    </location>
</feature>
<dbReference type="Pfam" id="PF12833">
    <property type="entry name" value="HTH_18"/>
    <property type="match status" value="1"/>
</dbReference>